<dbReference type="GO" id="GO:0005886">
    <property type="term" value="C:plasma membrane"/>
    <property type="evidence" value="ECO:0007669"/>
    <property type="project" value="UniProtKB-SubCell"/>
</dbReference>
<dbReference type="SUPFAM" id="SSF52540">
    <property type="entry name" value="P-loop containing nucleoside triphosphate hydrolases"/>
    <property type="match status" value="1"/>
</dbReference>
<dbReference type="InterPro" id="IPR003439">
    <property type="entry name" value="ABC_transporter-like_ATP-bd"/>
</dbReference>
<dbReference type="InterPro" id="IPR017871">
    <property type="entry name" value="ABC_transporter-like_CS"/>
</dbReference>
<dbReference type="FunFam" id="3.40.50.300:FF:000016">
    <property type="entry name" value="Oligopeptide ABC transporter ATP-binding component"/>
    <property type="match status" value="1"/>
</dbReference>
<keyword evidence="3" id="KW-0813">Transport</keyword>
<organism evidence="7 8">
    <name type="scientific">Xanthobacter dioxanivorans</name>
    <dbReference type="NCBI Taxonomy" id="2528964"/>
    <lineage>
        <taxon>Bacteria</taxon>
        <taxon>Pseudomonadati</taxon>
        <taxon>Pseudomonadota</taxon>
        <taxon>Alphaproteobacteria</taxon>
        <taxon>Hyphomicrobiales</taxon>
        <taxon>Xanthobacteraceae</taxon>
        <taxon>Xanthobacter</taxon>
    </lineage>
</organism>
<reference evidence="7 8" key="1">
    <citation type="submission" date="2020-10" db="EMBL/GenBank/DDBJ databases">
        <title>Degradation of 1,4-Dioxane by Xanthobacter sp. YN2, via a Novel Group-2 Soluble Di-Iron Monooxygenase.</title>
        <authorList>
            <person name="Ma F."/>
            <person name="Wang Y."/>
            <person name="Yang J."/>
            <person name="Guo H."/>
            <person name="Su D."/>
            <person name="Yu L."/>
        </authorList>
    </citation>
    <scope>NUCLEOTIDE SEQUENCE [LARGE SCALE GENOMIC DNA]</scope>
    <source>
        <strain evidence="7 8">YN2</strain>
    </source>
</reference>
<protein>
    <submittedName>
        <fullName evidence="7">ATP-binding cassette domain-containing protein</fullName>
    </submittedName>
</protein>
<dbReference type="GO" id="GO:0016887">
    <property type="term" value="F:ATP hydrolysis activity"/>
    <property type="evidence" value="ECO:0007669"/>
    <property type="project" value="InterPro"/>
</dbReference>
<comment type="similarity">
    <text evidence="2">Belongs to the ABC transporter superfamily.</text>
</comment>
<dbReference type="GO" id="GO:0055085">
    <property type="term" value="P:transmembrane transport"/>
    <property type="evidence" value="ECO:0007669"/>
    <property type="project" value="UniProtKB-ARBA"/>
</dbReference>
<dbReference type="InterPro" id="IPR003593">
    <property type="entry name" value="AAA+_ATPase"/>
</dbReference>
<evidence type="ECO:0000256" key="2">
    <source>
        <dbReference type="ARBA" id="ARBA00005417"/>
    </source>
</evidence>
<evidence type="ECO:0000313" key="8">
    <source>
        <dbReference type="Proteomes" id="UP000596427"/>
    </source>
</evidence>
<dbReference type="PROSITE" id="PS50893">
    <property type="entry name" value="ABC_TRANSPORTER_2"/>
    <property type="match status" value="1"/>
</dbReference>
<dbReference type="Gene3D" id="3.40.50.300">
    <property type="entry name" value="P-loop containing nucleotide triphosphate hydrolases"/>
    <property type="match status" value="1"/>
</dbReference>
<evidence type="ECO:0000313" key="7">
    <source>
        <dbReference type="EMBL" id="QRG07189.1"/>
    </source>
</evidence>
<dbReference type="RefSeq" id="WP_203194101.1">
    <property type="nucleotide sequence ID" value="NZ_CP063362.1"/>
</dbReference>
<dbReference type="Pfam" id="PF00005">
    <property type="entry name" value="ABC_tran"/>
    <property type="match status" value="1"/>
</dbReference>
<dbReference type="Proteomes" id="UP000596427">
    <property type="component" value="Chromosome"/>
</dbReference>
<dbReference type="InterPro" id="IPR027417">
    <property type="entry name" value="P-loop_NTPase"/>
</dbReference>
<dbReference type="EMBL" id="CP063362">
    <property type="protein sequence ID" value="QRG07189.1"/>
    <property type="molecule type" value="Genomic_DNA"/>
</dbReference>
<dbReference type="InterPro" id="IPR050319">
    <property type="entry name" value="ABC_transp_ATP-bind"/>
</dbReference>
<keyword evidence="4" id="KW-0547">Nucleotide-binding</keyword>
<dbReference type="GO" id="GO:0005524">
    <property type="term" value="F:ATP binding"/>
    <property type="evidence" value="ECO:0007669"/>
    <property type="project" value="UniProtKB-KW"/>
</dbReference>
<dbReference type="InterPro" id="IPR013563">
    <property type="entry name" value="Oligopep_ABC_C"/>
</dbReference>
<dbReference type="KEGG" id="xdi:EZH22_01735"/>
<evidence type="ECO:0000256" key="3">
    <source>
        <dbReference type="ARBA" id="ARBA00022448"/>
    </source>
</evidence>
<dbReference type="NCBIfam" id="TIGR01727">
    <property type="entry name" value="oligo_HPY"/>
    <property type="match status" value="1"/>
</dbReference>
<accession>A0A974PPY6</accession>
<proteinExistence type="inferred from homology"/>
<name>A0A974PPY6_9HYPH</name>
<dbReference type="GO" id="GO:0015833">
    <property type="term" value="P:peptide transport"/>
    <property type="evidence" value="ECO:0007669"/>
    <property type="project" value="InterPro"/>
</dbReference>
<feature type="domain" description="ABC transporter" evidence="6">
    <location>
        <begin position="10"/>
        <end position="253"/>
    </location>
</feature>
<dbReference type="AlphaFoldDB" id="A0A974PPY6"/>
<keyword evidence="5 7" id="KW-0067">ATP-binding</keyword>
<evidence type="ECO:0000256" key="5">
    <source>
        <dbReference type="ARBA" id="ARBA00022840"/>
    </source>
</evidence>
<dbReference type="Pfam" id="PF08352">
    <property type="entry name" value="oligo_HPY"/>
    <property type="match status" value="1"/>
</dbReference>
<gene>
    <name evidence="7" type="ORF">EZH22_01735</name>
</gene>
<dbReference type="SMART" id="SM00382">
    <property type="entry name" value="AAA"/>
    <property type="match status" value="1"/>
</dbReference>
<dbReference type="PANTHER" id="PTHR43776">
    <property type="entry name" value="TRANSPORT ATP-BINDING PROTEIN"/>
    <property type="match status" value="1"/>
</dbReference>
<dbReference type="CDD" id="cd03257">
    <property type="entry name" value="ABC_NikE_OppD_transporters"/>
    <property type="match status" value="1"/>
</dbReference>
<dbReference type="PANTHER" id="PTHR43776:SF7">
    <property type="entry name" value="D,D-DIPEPTIDE TRANSPORT ATP-BINDING PROTEIN DDPF-RELATED"/>
    <property type="match status" value="1"/>
</dbReference>
<dbReference type="PROSITE" id="PS00211">
    <property type="entry name" value="ABC_TRANSPORTER_1"/>
    <property type="match status" value="1"/>
</dbReference>
<comment type="subcellular location">
    <subcellularLocation>
        <location evidence="1">Cell inner membrane</location>
        <topology evidence="1">Peripheral membrane protein</topology>
    </subcellularLocation>
</comment>
<keyword evidence="8" id="KW-1185">Reference proteome</keyword>
<evidence type="ECO:0000256" key="1">
    <source>
        <dbReference type="ARBA" id="ARBA00004417"/>
    </source>
</evidence>
<evidence type="ECO:0000259" key="6">
    <source>
        <dbReference type="PROSITE" id="PS50893"/>
    </source>
</evidence>
<sequence>MSAPVETPALEVLDLVVSYRTGRGPLSAVDGVSFAIRPGETLGLVGESGCGKSSLAKAIVQLVEPTSGALKVEGHDITGLTARERRALRPKVQMVFQDPMGALDPRQRAGTILETPLKLNGVRGKAARRARVASLMEAVGLRPEFIDRLPHEFSGGQRQRIGIARALALDPAVIVCDEPVSALDVSLQAQVLNLLRKVQRETSVAYLFISHDLSVVEHIADRVAIMYLGRIVELAPRETLWRAPLHPYTRALIEALPRMDPGASRIADKTIVGGDLPSPFAPPKGCRFHTRCPIAVGRCAIDAPALSDAGDGHLVACHLAPGAVPAPTAGAVLQPA</sequence>
<evidence type="ECO:0000256" key="4">
    <source>
        <dbReference type="ARBA" id="ARBA00022741"/>
    </source>
</evidence>